<protein>
    <submittedName>
        <fullName evidence="1">SRPBCC family protein</fullName>
    </submittedName>
</protein>
<dbReference type="EMBL" id="JAEIJD010000008">
    <property type="protein sequence ID" value="MBI6630331.1"/>
    <property type="molecule type" value="Genomic_DNA"/>
</dbReference>
<gene>
    <name evidence="1" type="ORF">JAO82_10610</name>
</gene>
<dbReference type="Proteomes" id="UP000613255">
    <property type="component" value="Unassembled WGS sequence"/>
</dbReference>
<dbReference type="CDD" id="cd07812">
    <property type="entry name" value="SRPBCC"/>
    <property type="match status" value="1"/>
</dbReference>
<organism evidence="1 2">
    <name type="scientific">Pontibaca salina</name>
    <dbReference type="NCBI Taxonomy" id="2795731"/>
    <lineage>
        <taxon>Bacteria</taxon>
        <taxon>Pseudomonadati</taxon>
        <taxon>Pseudomonadota</taxon>
        <taxon>Alphaproteobacteria</taxon>
        <taxon>Rhodobacterales</taxon>
        <taxon>Roseobacteraceae</taxon>
        <taxon>Pontibaca</taxon>
    </lineage>
</organism>
<accession>A0A934HNN2</accession>
<sequence>MRFSSREDIDASVNRVFRMLADFETYERFAMRRGIEVCRVDPAAPEGVGLAWDVRYHLRGRDRDARLDLVECDPLDGLRVISTSEGVDATMQINLLALSRRRTRMAVSLKLVPTTFSARVFVQSLKVAKSSLSKRFKLKVAEYAKSTEDQLMRVR</sequence>
<dbReference type="SUPFAM" id="SSF55961">
    <property type="entry name" value="Bet v1-like"/>
    <property type="match status" value="1"/>
</dbReference>
<comment type="caution">
    <text evidence="1">The sequence shown here is derived from an EMBL/GenBank/DDBJ whole genome shotgun (WGS) entry which is preliminary data.</text>
</comment>
<evidence type="ECO:0000313" key="2">
    <source>
        <dbReference type="Proteomes" id="UP000613255"/>
    </source>
</evidence>
<name>A0A934HNN2_9RHOB</name>
<keyword evidence="2" id="KW-1185">Reference proteome</keyword>
<dbReference type="Gene3D" id="3.30.530.20">
    <property type="match status" value="1"/>
</dbReference>
<dbReference type="RefSeq" id="WP_198686357.1">
    <property type="nucleotide sequence ID" value="NZ_JAEIJD010000008.1"/>
</dbReference>
<proteinExistence type="predicted"/>
<reference evidence="1" key="1">
    <citation type="submission" date="2020-12" db="EMBL/GenBank/DDBJ databases">
        <title>Pontibaca salina gen. nov., sp. nov., isolated from marine sediment.</title>
        <authorList>
            <person name="Bo J."/>
            <person name="Wang S."/>
            <person name="Song X."/>
            <person name="Du Z."/>
        </authorList>
    </citation>
    <scope>NUCLEOTIDE SEQUENCE</scope>
    <source>
        <strain evidence="1">S1109L</strain>
    </source>
</reference>
<dbReference type="InterPro" id="IPR023393">
    <property type="entry name" value="START-like_dom_sf"/>
</dbReference>
<dbReference type="AlphaFoldDB" id="A0A934HNN2"/>
<evidence type="ECO:0000313" key="1">
    <source>
        <dbReference type="EMBL" id="MBI6630331.1"/>
    </source>
</evidence>